<dbReference type="Proteomes" id="UP000327013">
    <property type="component" value="Chromosome 1"/>
</dbReference>
<gene>
    <name evidence="4" type="ORF">FH972_003478</name>
</gene>
<comment type="similarity">
    <text evidence="1">Belongs to the 'GDSL' lipolytic enzyme family.</text>
</comment>
<accession>A0A5N6QLH5</accession>
<protein>
    <recommendedName>
        <fullName evidence="6">SGNH hydrolase-type esterase domain-containing protein</fullName>
    </recommendedName>
</protein>
<organism evidence="4 5">
    <name type="scientific">Carpinus fangiana</name>
    <dbReference type="NCBI Taxonomy" id="176857"/>
    <lineage>
        <taxon>Eukaryota</taxon>
        <taxon>Viridiplantae</taxon>
        <taxon>Streptophyta</taxon>
        <taxon>Embryophyta</taxon>
        <taxon>Tracheophyta</taxon>
        <taxon>Spermatophyta</taxon>
        <taxon>Magnoliopsida</taxon>
        <taxon>eudicotyledons</taxon>
        <taxon>Gunneridae</taxon>
        <taxon>Pentapetalae</taxon>
        <taxon>rosids</taxon>
        <taxon>fabids</taxon>
        <taxon>Fagales</taxon>
        <taxon>Betulaceae</taxon>
        <taxon>Carpinus</taxon>
    </lineage>
</organism>
<dbReference type="OrthoDB" id="1600564at2759"/>
<reference evidence="4 5" key="1">
    <citation type="submission" date="2019-06" db="EMBL/GenBank/DDBJ databases">
        <title>A chromosomal-level reference genome of Carpinus fangiana (Coryloideae, Betulaceae).</title>
        <authorList>
            <person name="Yang X."/>
            <person name="Wang Z."/>
            <person name="Zhang L."/>
            <person name="Hao G."/>
            <person name="Liu J."/>
            <person name="Yang Y."/>
        </authorList>
    </citation>
    <scope>NUCLEOTIDE SEQUENCE [LARGE SCALE GENOMIC DNA]</scope>
    <source>
        <strain evidence="4">Cfa_2016G</strain>
        <tissue evidence="4">Leaf</tissue>
    </source>
</reference>
<proteinExistence type="inferred from homology"/>
<feature type="chain" id="PRO_5024430743" description="SGNH hydrolase-type esterase domain-containing protein" evidence="3">
    <location>
        <begin position="25"/>
        <end position="244"/>
    </location>
</feature>
<keyword evidence="5" id="KW-1185">Reference proteome</keyword>
<evidence type="ECO:0008006" key="6">
    <source>
        <dbReference type="Google" id="ProtNLM"/>
    </source>
</evidence>
<evidence type="ECO:0000256" key="3">
    <source>
        <dbReference type="SAM" id="SignalP"/>
    </source>
</evidence>
<dbReference type="PANTHER" id="PTHR45966:SF34">
    <property type="entry name" value="GDSL-LIKE LIPASE_ACYLHYDROLASE"/>
    <property type="match status" value="1"/>
</dbReference>
<dbReference type="EMBL" id="CM017321">
    <property type="protein sequence ID" value="KAE7998990.1"/>
    <property type="molecule type" value="Genomic_DNA"/>
</dbReference>
<dbReference type="Pfam" id="PF00657">
    <property type="entry name" value="Lipase_GDSL"/>
    <property type="match status" value="1"/>
</dbReference>
<sequence>MATPTKLYTLCFLLLAFHFHFSNSLQLDEETKTFLGRAVYLINIGSNDYAIPFTTNSTLLQSISQQELVDMVIGNLTTVIKEIYKEGGRKFGFVTLPPLGCVPFARELKAGNTGACYEEITALAKLHNEAFPKVLQKLQPQLNGFRYSIANVYNSFSESINNPSKYGFKEGKIACCGSGPYRGIQSCGGKGSVKEYELCENASDHVFFDSAHLSERANQQVAEQMWSGASNITAPYNLKALFEL</sequence>
<evidence type="ECO:0000313" key="4">
    <source>
        <dbReference type="EMBL" id="KAE7998990.1"/>
    </source>
</evidence>
<dbReference type="PANTHER" id="PTHR45966">
    <property type="entry name" value="GDSL-LIKE LIPASE/ACYLHYDROLASE"/>
    <property type="match status" value="1"/>
</dbReference>
<evidence type="ECO:0000313" key="5">
    <source>
        <dbReference type="Proteomes" id="UP000327013"/>
    </source>
</evidence>
<dbReference type="InterPro" id="IPR044552">
    <property type="entry name" value="GLIP1-5/GLL25"/>
</dbReference>
<evidence type="ECO:0000256" key="1">
    <source>
        <dbReference type="ARBA" id="ARBA00008668"/>
    </source>
</evidence>
<dbReference type="AlphaFoldDB" id="A0A5N6QLH5"/>
<name>A0A5N6QLH5_9ROSI</name>
<evidence type="ECO:0000256" key="2">
    <source>
        <dbReference type="ARBA" id="ARBA00022729"/>
    </source>
</evidence>
<dbReference type="InterPro" id="IPR001087">
    <property type="entry name" value="GDSL"/>
</dbReference>
<dbReference type="GO" id="GO:0016298">
    <property type="term" value="F:lipase activity"/>
    <property type="evidence" value="ECO:0007669"/>
    <property type="project" value="TreeGrafter"/>
</dbReference>
<feature type="signal peptide" evidence="3">
    <location>
        <begin position="1"/>
        <end position="24"/>
    </location>
</feature>
<dbReference type="SUPFAM" id="SSF52266">
    <property type="entry name" value="SGNH hydrolase"/>
    <property type="match status" value="1"/>
</dbReference>
<keyword evidence="2 3" id="KW-0732">Signal</keyword>
<dbReference type="Gene3D" id="3.40.50.1110">
    <property type="entry name" value="SGNH hydrolase"/>
    <property type="match status" value="1"/>
</dbReference>
<dbReference type="InterPro" id="IPR036514">
    <property type="entry name" value="SGNH_hydro_sf"/>
</dbReference>